<dbReference type="PATRIC" id="fig|1265738.3.peg.2073"/>
<dbReference type="EMBL" id="ANOG01000287">
    <property type="protein sequence ID" value="EMI21022.1"/>
    <property type="molecule type" value="Genomic_DNA"/>
</dbReference>
<dbReference type="AlphaFoldDB" id="M5S039"/>
<gene>
    <name evidence="1" type="ORF">RMSM_02067</name>
</gene>
<keyword evidence="2" id="KW-1185">Reference proteome</keyword>
<name>M5S039_9BACT</name>
<sequence>MRQPILASITRNEAPNTKPVVDHDRLDVDRLSIQCVSMLTRLILRLDGVAESKTEPNTGVEYKYEYRNAERRNPLLIRS</sequence>
<evidence type="ECO:0000313" key="1">
    <source>
        <dbReference type="EMBL" id="EMI21022.1"/>
    </source>
</evidence>
<comment type="caution">
    <text evidence="1">The sequence shown here is derived from an EMBL/GenBank/DDBJ whole genome shotgun (WGS) entry which is preliminary data.</text>
</comment>
<evidence type="ECO:0000313" key="2">
    <source>
        <dbReference type="Proteomes" id="UP000011991"/>
    </source>
</evidence>
<reference evidence="1 2" key="1">
    <citation type="journal article" date="2013" name="Mar. Genomics">
        <title>Expression of sulfatases in Rhodopirellula baltica and the diversity of sulfatases in the genus Rhodopirellula.</title>
        <authorList>
            <person name="Wegner C.E."/>
            <person name="Richter-Heitmann T."/>
            <person name="Klindworth A."/>
            <person name="Klockow C."/>
            <person name="Richter M."/>
            <person name="Achstetter T."/>
            <person name="Glockner F.O."/>
            <person name="Harder J."/>
        </authorList>
    </citation>
    <scope>NUCLEOTIDE SEQUENCE [LARGE SCALE GENOMIC DNA]</scope>
    <source>
        <strain evidence="1 2">SM1</strain>
    </source>
</reference>
<dbReference type="Proteomes" id="UP000011991">
    <property type="component" value="Unassembled WGS sequence"/>
</dbReference>
<protein>
    <submittedName>
        <fullName evidence="1">Uncharacterized protein</fullName>
    </submittedName>
</protein>
<accession>M5S039</accession>
<organism evidence="1 2">
    <name type="scientific">Rhodopirellula maiorica SM1</name>
    <dbReference type="NCBI Taxonomy" id="1265738"/>
    <lineage>
        <taxon>Bacteria</taxon>
        <taxon>Pseudomonadati</taxon>
        <taxon>Planctomycetota</taxon>
        <taxon>Planctomycetia</taxon>
        <taxon>Pirellulales</taxon>
        <taxon>Pirellulaceae</taxon>
        <taxon>Novipirellula</taxon>
    </lineage>
</organism>
<dbReference type="RefSeq" id="WP_008694695.1">
    <property type="nucleotide sequence ID" value="NZ_ANOG01000287.1"/>
</dbReference>
<proteinExistence type="predicted"/>